<dbReference type="RefSeq" id="XP_031762210.1">
    <property type="nucleotide sequence ID" value="XM_031906350.1"/>
</dbReference>
<protein>
    <submittedName>
        <fullName evidence="7">Beta-microseminoprotein</fullName>
    </submittedName>
</protein>
<accession>A0A8J1JYW4</accession>
<evidence type="ECO:0000256" key="2">
    <source>
        <dbReference type="ARBA" id="ARBA00010352"/>
    </source>
</evidence>
<keyword evidence="4" id="KW-1015">Disulfide bond</keyword>
<name>A0A8J1JYW4_XENTR</name>
<dbReference type="GeneID" id="101733883"/>
<keyword evidence="5" id="KW-0732">Signal</keyword>
<keyword evidence="3" id="KW-0964">Secreted</keyword>
<gene>
    <name evidence="7" type="primary">LOC101733883</name>
</gene>
<dbReference type="Gene3D" id="2.20.25.590">
    <property type="match status" value="1"/>
</dbReference>
<feature type="chain" id="PRO_5035283765" evidence="5">
    <location>
        <begin position="24"/>
        <end position="118"/>
    </location>
</feature>
<dbReference type="OrthoDB" id="6076852at2759"/>
<dbReference type="KEGG" id="xtr:101733883"/>
<evidence type="ECO:0000313" key="7">
    <source>
        <dbReference type="RefSeq" id="XP_031762210.1"/>
    </source>
</evidence>
<dbReference type="Gene3D" id="2.10.70.10">
    <property type="entry name" value="Complement Module, domain 1"/>
    <property type="match status" value="1"/>
</dbReference>
<dbReference type="GO" id="GO:0005576">
    <property type="term" value="C:extracellular region"/>
    <property type="evidence" value="ECO:0007669"/>
    <property type="project" value="UniProtKB-SubCell"/>
</dbReference>
<reference evidence="7" key="1">
    <citation type="submission" date="2025-08" db="UniProtKB">
        <authorList>
            <consortium name="RefSeq"/>
        </authorList>
    </citation>
    <scope>IDENTIFICATION</scope>
    <source>
        <strain evidence="7">Nigerian</strain>
        <tissue evidence="7">Liver and blood</tissue>
    </source>
</reference>
<dbReference type="OMA" id="TEWHREC"/>
<sequence>MSFQKILYICALVCAFLVAYSNAACYMTKPTLDLNLKIPKVCKENDGTVHHFGDAWTKDCFKCQCIKPGRISCCTSFVDPIGYDEKLCEKVFNEQSCSYIVRKKDNPAETCKVTSSIG</sequence>
<comment type="subcellular location">
    <subcellularLocation>
        <location evidence="1">Secreted</location>
    </subcellularLocation>
</comment>
<dbReference type="PANTHER" id="PTHR10500">
    <property type="entry name" value="BETA-MICROSEMINOPROTEIN"/>
    <property type="match status" value="1"/>
</dbReference>
<keyword evidence="6" id="KW-1185">Reference proteome</keyword>
<evidence type="ECO:0000256" key="4">
    <source>
        <dbReference type="ARBA" id="ARBA00023157"/>
    </source>
</evidence>
<dbReference type="PANTHER" id="PTHR10500:SF7">
    <property type="entry name" value="BETA-MICROSEMINOPROTEIN"/>
    <property type="match status" value="1"/>
</dbReference>
<dbReference type="Proteomes" id="UP000008143">
    <property type="component" value="Chromosome 7"/>
</dbReference>
<organism evidence="6 7">
    <name type="scientific">Xenopus tropicalis</name>
    <name type="common">Western clawed frog</name>
    <name type="synonym">Silurana tropicalis</name>
    <dbReference type="NCBI Taxonomy" id="8364"/>
    <lineage>
        <taxon>Eukaryota</taxon>
        <taxon>Metazoa</taxon>
        <taxon>Chordata</taxon>
        <taxon>Craniata</taxon>
        <taxon>Vertebrata</taxon>
        <taxon>Euteleostomi</taxon>
        <taxon>Amphibia</taxon>
        <taxon>Batrachia</taxon>
        <taxon>Anura</taxon>
        <taxon>Pipoidea</taxon>
        <taxon>Pipidae</taxon>
        <taxon>Xenopodinae</taxon>
        <taxon>Xenopus</taxon>
        <taxon>Silurana</taxon>
    </lineage>
</organism>
<evidence type="ECO:0000256" key="3">
    <source>
        <dbReference type="ARBA" id="ARBA00022525"/>
    </source>
</evidence>
<evidence type="ECO:0000313" key="6">
    <source>
        <dbReference type="Proteomes" id="UP000008143"/>
    </source>
</evidence>
<comment type="similarity">
    <text evidence="2">Belongs to the beta-microseminoprotein family.</text>
</comment>
<dbReference type="InterPro" id="IPR008735">
    <property type="entry name" value="PSP94"/>
</dbReference>
<dbReference type="Pfam" id="PF05825">
    <property type="entry name" value="PSP94"/>
    <property type="match status" value="1"/>
</dbReference>
<proteinExistence type="inferred from homology"/>
<evidence type="ECO:0000256" key="5">
    <source>
        <dbReference type="SAM" id="SignalP"/>
    </source>
</evidence>
<feature type="signal peptide" evidence="5">
    <location>
        <begin position="1"/>
        <end position="23"/>
    </location>
</feature>
<dbReference type="AlphaFoldDB" id="A0A8J1JYW4"/>
<evidence type="ECO:0000256" key="1">
    <source>
        <dbReference type="ARBA" id="ARBA00004613"/>
    </source>
</evidence>
<dbReference type="CTD" id="101733883"/>